<keyword evidence="1" id="KW-0812">Transmembrane</keyword>
<reference evidence="3" key="2">
    <citation type="submission" date="2016-10" db="EMBL/GenBank/DDBJ databases">
        <authorList>
            <person name="de Groot N.N."/>
        </authorList>
    </citation>
    <scope>NUCLEOTIDE SEQUENCE [LARGE SCALE GENOMIC DNA]</scope>
    <source>
        <strain evidence="3">CGMCC 1.12397</strain>
    </source>
</reference>
<evidence type="ECO:0000313" key="4">
    <source>
        <dbReference type="Proteomes" id="UP000199289"/>
    </source>
</evidence>
<dbReference type="EMBL" id="QQST01000003">
    <property type="protein sequence ID" value="RDI69841.1"/>
    <property type="molecule type" value="Genomic_DNA"/>
</dbReference>
<evidence type="ECO:0000313" key="2">
    <source>
        <dbReference type="EMBL" id="RDI69841.1"/>
    </source>
</evidence>
<proteinExistence type="predicted"/>
<name>A0A1H1G505_9EURY</name>
<keyword evidence="1" id="KW-0472">Membrane</keyword>
<sequence>MLRSALPSGSVSNIHPGYAATIVMVVLPVGHIIGGTVVSHFAPSEFAAVHLTTSTLVTVALFGCGLLFDLER</sequence>
<dbReference type="AlphaFoldDB" id="A0A1H1G505"/>
<keyword evidence="1" id="KW-1133">Transmembrane helix</keyword>
<dbReference type="EMBL" id="FNKQ01000005">
    <property type="protein sequence ID" value="SDR08271.1"/>
    <property type="molecule type" value="Genomic_DNA"/>
</dbReference>
<evidence type="ECO:0000313" key="5">
    <source>
        <dbReference type="Proteomes" id="UP000255421"/>
    </source>
</evidence>
<gene>
    <name evidence="2" type="ORF">DWB78_16965</name>
    <name evidence="3" type="ORF">SAMN05216278_3524</name>
</gene>
<feature type="transmembrane region" description="Helical" evidence="1">
    <location>
        <begin position="21"/>
        <end position="42"/>
    </location>
</feature>
<dbReference type="Proteomes" id="UP000255421">
    <property type="component" value="Unassembled WGS sequence"/>
</dbReference>
<keyword evidence="5" id="KW-1185">Reference proteome</keyword>
<dbReference type="Proteomes" id="UP000199289">
    <property type="component" value="Unassembled WGS sequence"/>
</dbReference>
<evidence type="ECO:0000313" key="3">
    <source>
        <dbReference type="EMBL" id="SDR08271.1"/>
    </source>
</evidence>
<protein>
    <submittedName>
        <fullName evidence="3">Uncharacterized protein</fullName>
    </submittedName>
</protein>
<evidence type="ECO:0000256" key="1">
    <source>
        <dbReference type="SAM" id="Phobius"/>
    </source>
</evidence>
<reference evidence="4" key="1">
    <citation type="submission" date="2016-10" db="EMBL/GenBank/DDBJ databases">
        <authorList>
            <person name="Varghese N."/>
            <person name="Submissions S."/>
        </authorList>
    </citation>
    <scope>NUCLEOTIDE SEQUENCE [LARGE SCALE GENOMIC DNA]</scope>
    <source>
        <strain evidence="4">CGMCC 1.12397</strain>
    </source>
</reference>
<organism evidence="3 4">
    <name type="scientific">Halopelagius longus</name>
    <dbReference type="NCBI Taxonomy" id="1236180"/>
    <lineage>
        <taxon>Archaea</taxon>
        <taxon>Methanobacteriati</taxon>
        <taxon>Methanobacteriota</taxon>
        <taxon>Stenosarchaea group</taxon>
        <taxon>Halobacteria</taxon>
        <taxon>Halobacteriales</taxon>
        <taxon>Haloferacaceae</taxon>
    </lineage>
</organism>
<accession>A0A1H1G505</accession>
<feature type="transmembrane region" description="Helical" evidence="1">
    <location>
        <begin position="48"/>
        <end position="68"/>
    </location>
</feature>
<reference evidence="2 5" key="3">
    <citation type="submission" date="2018-07" db="EMBL/GenBank/DDBJ databases">
        <title>Genome sequence of extremly halophilic archaeon Halopelagius longus strain BC12-B1.</title>
        <authorList>
            <person name="Zhang X."/>
        </authorList>
    </citation>
    <scope>NUCLEOTIDE SEQUENCE [LARGE SCALE GENOMIC DNA]</scope>
    <source>
        <strain evidence="2 5">BC12-B1</strain>
    </source>
</reference>